<evidence type="ECO:0000256" key="1">
    <source>
        <dbReference type="SAM" id="MobiDB-lite"/>
    </source>
</evidence>
<proteinExistence type="predicted"/>
<accession>A0A8X6VFN4</accession>
<reference evidence="2" key="1">
    <citation type="submission" date="2020-08" db="EMBL/GenBank/DDBJ databases">
        <title>Multicomponent nature underlies the extraordinary mechanical properties of spider dragline silk.</title>
        <authorList>
            <person name="Kono N."/>
            <person name="Nakamura H."/>
            <person name="Mori M."/>
            <person name="Yoshida Y."/>
            <person name="Ohtoshi R."/>
            <person name="Malay A.D."/>
            <person name="Moran D.A.P."/>
            <person name="Tomita M."/>
            <person name="Numata K."/>
            <person name="Arakawa K."/>
        </authorList>
    </citation>
    <scope>NUCLEOTIDE SEQUENCE</scope>
</reference>
<organism evidence="2 3">
    <name type="scientific">Trichonephila clavipes</name>
    <name type="common">Golden silk orbweaver</name>
    <name type="synonym">Nephila clavipes</name>
    <dbReference type="NCBI Taxonomy" id="2585209"/>
    <lineage>
        <taxon>Eukaryota</taxon>
        <taxon>Metazoa</taxon>
        <taxon>Ecdysozoa</taxon>
        <taxon>Arthropoda</taxon>
        <taxon>Chelicerata</taxon>
        <taxon>Arachnida</taxon>
        <taxon>Araneae</taxon>
        <taxon>Araneomorphae</taxon>
        <taxon>Entelegynae</taxon>
        <taxon>Araneoidea</taxon>
        <taxon>Nephilidae</taxon>
        <taxon>Trichonephila</taxon>
    </lineage>
</organism>
<name>A0A8X6VFN4_TRICX</name>
<keyword evidence="3" id="KW-1185">Reference proteome</keyword>
<gene>
    <name evidence="2" type="ORF">TNCV_1124161</name>
</gene>
<dbReference type="Proteomes" id="UP000887159">
    <property type="component" value="Unassembled WGS sequence"/>
</dbReference>
<evidence type="ECO:0000313" key="3">
    <source>
        <dbReference type="Proteomes" id="UP000887159"/>
    </source>
</evidence>
<dbReference type="AlphaFoldDB" id="A0A8X6VFN4"/>
<comment type="caution">
    <text evidence="2">The sequence shown here is derived from an EMBL/GenBank/DDBJ whole genome shotgun (WGS) entry which is preliminary data.</text>
</comment>
<protein>
    <submittedName>
        <fullName evidence="2">Uncharacterized protein</fullName>
    </submittedName>
</protein>
<evidence type="ECO:0000313" key="2">
    <source>
        <dbReference type="EMBL" id="GFY10894.1"/>
    </source>
</evidence>
<dbReference type="EMBL" id="BMAU01021301">
    <property type="protein sequence ID" value="GFY10894.1"/>
    <property type="molecule type" value="Genomic_DNA"/>
</dbReference>
<feature type="region of interest" description="Disordered" evidence="1">
    <location>
        <begin position="1"/>
        <end position="39"/>
    </location>
</feature>
<sequence>MRRVPSKARVPLVRRPRPRRSPKRKCNFRRHASREHSKRMLPIPFQRLISPVKRVTSFVKGAQGGVLTVAVKNQGGKPD</sequence>